<comment type="caution">
    <text evidence="1">The sequence shown here is derived from an EMBL/GenBank/DDBJ whole genome shotgun (WGS) entry which is preliminary data.</text>
</comment>
<evidence type="ECO:0000313" key="1">
    <source>
        <dbReference type="EMBL" id="CAF1691354.1"/>
    </source>
</evidence>
<protein>
    <submittedName>
        <fullName evidence="1">Uncharacterized protein</fullName>
    </submittedName>
</protein>
<proteinExistence type="predicted"/>
<name>A0A816HUN7_ADIRI</name>
<reference evidence="1" key="1">
    <citation type="submission" date="2021-02" db="EMBL/GenBank/DDBJ databases">
        <authorList>
            <person name="Nowell W R."/>
        </authorList>
    </citation>
    <scope>NUCLEOTIDE SEQUENCE</scope>
</reference>
<sequence length="45" mass="5266">PNLVSSVNPRDCYMWDQCRRQYEKEGTQVILWQCGTVPPGCFFRG</sequence>
<gene>
    <name evidence="1" type="ORF">XAT740_LOCUS64153</name>
</gene>
<dbReference type="AlphaFoldDB" id="A0A816HUN7"/>
<evidence type="ECO:0000313" key="2">
    <source>
        <dbReference type="Proteomes" id="UP000663828"/>
    </source>
</evidence>
<dbReference type="Proteomes" id="UP000663828">
    <property type="component" value="Unassembled WGS sequence"/>
</dbReference>
<organism evidence="1 2">
    <name type="scientific">Adineta ricciae</name>
    <name type="common">Rotifer</name>
    <dbReference type="NCBI Taxonomy" id="249248"/>
    <lineage>
        <taxon>Eukaryota</taxon>
        <taxon>Metazoa</taxon>
        <taxon>Spiralia</taxon>
        <taxon>Gnathifera</taxon>
        <taxon>Rotifera</taxon>
        <taxon>Eurotatoria</taxon>
        <taxon>Bdelloidea</taxon>
        <taxon>Adinetida</taxon>
        <taxon>Adinetidae</taxon>
        <taxon>Adineta</taxon>
    </lineage>
</organism>
<dbReference type="EMBL" id="CAJNOR010021492">
    <property type="protein sequence ID" value="CAF1691354.1"/>
    <property type="molecule type" value="Genomic_DNA"/>
</dbReference>
<feature type="non-terminal residue" evidence="1">
    <location>
        <position position="1"/>
    </location>
</feature>
<keyword evidence="2" id="KW-1185">Reference proteome</keyword>
<accession>A0A816HUN7</accession>